<dbReference type="AlphaFoldDB" id="A0A7N4NUY9"/>
<dbReference type="GO" id="GO:0008608">
    <property type="term" value="P:attachment of spindle microtubules to kinetochore"/>
    <property type="evidence" value="ECO:0007669"/>
    <property type="project" value="InterPro"/>
</dbReference>
<keyword evidence="4" id="KW-1185">Reference proteome</keyword>
<name>A0A7N4NUY9_SARHA</name>
<evidence type="ECO:0000313" key="3">
    <source>
        <dbReference type="Ensembl" id="ENSSHAP00000028872.1"/>
    </source>
</evidence>
<dbReference type="PROSITE" id="PS50088">
    <property type="entry name" value="ANK_REPEAT"/>
    <property type="match status" value="1"/>
</dbReference>
<dbReference type="GO" id="GO:0051306">
    <property type="term" value="P:mitotic sister chromatid separation"/>
    <property type="evidence" value="ECO:0007669"/>
    <property type="project" value="InterPro"/>
</dbReference>
<dbReference type="GO" id="GO:0007140">
    <property type="term" value="P:male meiotic nuclear division"/>
    <property type="evidence" value="ECO:0007669"/>
    <property type="project" value="InterPro"/>
</dbReference>
<evidence type="ECO:0000313" key="4">
    <source>
        <dbReference type="Proteomes" id="UP000007648"/>
    </source>
</evidence>
<dbReference type="InParanoid" id="A0A7N4NUY9"/>
<reference evidence="3 4" key="1">
    <citation type="journal article" date="2011" name="Proc. Natl. Acad. Sci. U.S.A.">
        <title>Genetic diversity and population structure of the endangered marsupial Sarcophilus harrisii (Tasmanian devil).</title>
        <authorList>
            <person name="Miller W."/>
            <person name="Hayes V.M."/>
            <person name="Ratan A."/>
            <person name="Petersen D.C."/>
            <person name="Wittekindt N.E."/>
            <person name="Miller J."/>
            <person name="Walenz B."/>
            <person name="Knight J."/>
            <person name="Qi J."/>
            <person name="Zhao F."/>
            <person name="Wang Q."/>
            <person name="Bedoya-Reina O.C."/>
            <person name="Katiyar N."/>
            <person name="Tomsho L.P."/>
            <person name="Kasson L.M."/>
            <person name="Hardie R.A."/>
            <person name="Woodbridge P."/>
            <person name="Tindall E.A."/>
            <person name="Bertelsen M.F."/>
            <person name="Dixon D."/>
            <person name="Pyecroft S."/>
            <person name="Helgen K.M."/>
            <person name="Lesk A.M."/>
            <person name="Pringle T.H."/>
            <person name="Patterson N."/>
            <person name="Zhang Y."/>
            <person name="Kreiss A."/>
            <person name="Woods G.M."/>
            <person name="Jones M.E."/>
            <person name="Schuster S.C."/>
        </authorList>
    </citation>
    <scope>NUCLEOTIDE SEQUENCE [LARGE SCALE GENOMIC DNA]</scope>
</reference>
<dbReference type="Proteomes" id="UP000007648">
    <property type="component" value="Unassembled WGS sequence"/>
</dbReference>
<dbReference type="GO" id="GO:0030496">
    <property type="term" value="C:midbody"/>
    <property type="evidence" value="ECO:0007669"/>
    <property type="project" value="TreeGrafter"/>
</dbReference>
<dbReference type="PANTHER" id="PTHR23060">
    <property type="entry name" value="TESTIS EXPRESSED GENE 14"/>
    <property type="match status" value="1"/>
</dbReference>
<dbReference type="InterPro" id="IPR002110">
    <property type="entry name" value="Ankyrin_rpt"/>
</dbReference>
<dbReference type="InterPro" id="IPR036770">
    <property type="entry name" value="Ankyrin_rpt-contain_sf"/>
</dbReference>
<keyword evidence="1" id="KW-0040">ANK repeat</keyword>
<dbReference type="SUPFAM" id="SSF48403">
    <property type="entry name" value="Ankyrin repeat"/>
    <property type="match status" value="1"/>
</dbReference>
<reference evidence="3" key="3">
    <citation type="submission" date="2025-09" db="UniProtKB">
        <authorList>
            <consortium name="Ensembl"/>
        </authorList>
    </citation>
    <scope>IDENTIFICATION</scope>
</reference>
<dbReference type="PROSITE" id="PS50297">
    <property type="entry name" value="ANK_REP_REGION"/>
    <property type="match status" value="1"/>
</dbReference>
<dbReference type="InterPro" id="IPR039339">
    <property type="entry name" value="Tex14"/>
</dbReference>
<dbReference type="GO" id="GO:0045171">
    <property type="term" value="C:intercellular bridge"/>
    <property type="evidence" value="ECO:0007669"/>
    <property type="project" value="TreeGrafter"/>
</dbReference>
<dbReference type="Ensembl" id="ENSSHAT00000025120.1">
    <property type="protein sequence ID" value="ENSSHAP00000028872.1"/>
    <property type="gene ID" value="ENSSHAG00000027141.1"/>
</dbReference>
<proteinExistence type="predicted"/>
<protein>
    <submittedName>
        <fullName evidence="3">Uncharacterized protein</fullName>
    </submittedName>
</protein>
<dbReference type="GO" id="GO:0007094">
    <property type="term" value="P:mitotic spindle assembly checkpoint signaling"/>
    <property type="evidence" value="ECO:0007669"/>
    <property type="project" value="InterPro"/>
</dbReference>
<dbReference type="GO" id="GO:0043063">
    <property type="term" value="P:intercellular bridge organization"/>
    <property type="evidence" value="ECO:0007669"/>
    <property type="project" value="InterPro"/>
</dbReference>
<dbReference type="PANTHER" id="PTHR23060:SF2">
    <property type="entry name" value="RHO GTPASE ACTIVATING PROTEIN 33, OPPOSITE STRAND"/>
    <property type="match status" value="1"/>
</dbReference>
<reference evidence="3" key="2">
    <citation type="submission" date="2025-08" db="UniProtKB">
        <authorList>
            <consortium name="Ensembl"/>
        </authorList>
    </citation>
    <scope>IDENTIFICATION</scope>
</reference>
<dbReference type="GO" id="GO:0000776">
    <property type="term" value="C:kinetochore"/>
    <property type="evidence" value="ECO:0007669"/>
    <property type="project" value="TreeGrafter"/>
</dbReference>
<dbReference type="Gene3D" id="1.25.40.20">
    <property type="entry name" value="Ankyrin repeat-containing domain"/>
    <property type="match status" value="1"/>
</dbReference>
<feature type="region of interest" description="Disordered" evidence="2">
    <location>
        <begin position="235"/>
        <end position="281"/>
    </location>
</feature>
<organism evidence="3 4">
    <name type="scientific">Sarcophilus harrisii</name>
    <name type="common">Tasmanian devil</name>
    <name type="synonym">Sarcophilus laniarius</name>
    <dbReference type="NCBI Taxonomy" id="9305"/>
    <lineage>
        <taxon>Eukaryota</taxon>
        <taxon>Metazoa</taxon>
        <taxon>Chordata</taxon>
        <taxon>Craniata</taxon>
        <taxon>Vertebrata</taxon>
        <taxon>Euteleostomi</taxon>
        <taxon>Mammalia</taxon>
        <taxon>Metatheria</taxon>
        <taxon>Dasyuromorphia</taxon>
        <taxon>Dasyuridae</taxon>
        <taxon>Sarcophilus</taxon>
    </lineage>
</organism>
<feature type="repeat" description="ANK" evidence="1">
    <location>
        <begin position="42"/>
        <end position="74"/>
    </location>
</feature>
<dbReference type="GeneTree" id="ENSGT01000000221580"/>
<evidence type="ECO:0000256" key="2">
    <source>
        <dbReference type="SAM" id="MobiDB-lite"/>
    </source>
</evidence>
<accession>A0A7N4NUY9</accession>
<evidence type="ECO:0000256" key="1">
    <source>
        <dbReference type="PROSITE-ProRule" id="PRU00023"/>
    </source>
</evidence>
<sequence>MGKTPWARPASSCRRCWVARAPSDFSSALERTPTSEWAAAWNGSTPVHAGAFSGHCQVFLWLLEAGGDLRLHDQQGWTAAPGRKEAGPRAGVSGAARSWGPGGGALPGADLPPTPRSLWPNRIQRSPQVPGLGFGQLSSLRPLGLTSGVPLVDPEELLPAQGEPDRTYECGAAHTIMVNLLWRGHPVTVRKLKPAPARALPDLLLSDLKHCRYHLAGQSQQPGARAIPAPAPVSEPRGPAALRPAPQPCPPSPAAHLPLTLPLGSAGPSEQFRGGAQGQGRLPPLSCTPGCLWS</sequence>
<feature type="region of interest" description="Disordered" evidence="2">
    <location>
        <begin position="79"/>
        <end position="117"/>
    </location>
</feature>